<keyword evidence="1" id="KW-0863">Zinc-finger</keyword>
<gene>
    <name evidence="4" type="ORF">ADUPG1_011004</name>
</gene>
<sequence length="295" mass="31981">MGLLKLPGNRICVDCKCKGPRWGAFNHGVFFCIKCSAVHRGIGRHISKVKSCTLDDWRQEEVDRMEKVGNERFNFYYEAKVPPSYQKSFENDDSFRERFIRAKYEQKLFFDRAGKKGSGPEADTVQEQPISSRSSAKKSRHRSSAAEKARTATVKPTPSDVKEIKPQAKPVPTVDPLDDLLSFATGPAPSKASVPRAGPKPTPVAKPVPAMPFDDIFATSTRSKPTKPIVSSMDMFSSFGTGSSGSSSSFSTGTGFSSSGNSASFPTSSSMSSDSRGSSSMFSTGIDLSSYTGFK</sequence>
<keyword evidence="1" id="KW-0479">Metal-binding</keyword>
<feature type="domain" description="Arf-GAP" evidence="3">
    <location>
        <begin position="1"/>
        <end position="117"/>
    </location>
</feature>
<dbReference type="PROSITE" id="PS50115">
    <property type="entry name" value="ARFGAP"/>
    <property type="match status" value="1"/>
</dbReference>
<dbReference type="InterPro" id="IPR038508">
    <property type="entry name" value="ArfGAP_dom_sf"/>
</dbReference>
<feature type="compositionally biased region" description="Polar residues" evidence="2">
    <location>
        <begin position="286"/>
        <end position="295"/>
    </location>
</feature>
<evidence type="ECO:0000313" key="4">
    <source>
        <dbReference type="EMBL" id="GKT16896.1"/>
    </source>
</evidence>
<feature type="compositionally biased region" description="Pro residues" evidence="2">
    <location>
        <begin position="198"/>
        <end position="208"/>
    </location>
</feature>
<dbReference type="Pfam" id="PF01412">
    <property type="entry name" value="ArfGap"/>
    <property type="match status" value="1"/>
</dbReference>
<dbReference type="Gene3D" id="1.10.220.150">
    <property type="entry name" value="Arf GTPase activating protein"/>
    <property type="match status" value="1"/>
</dbReference>
<dbReference type="InterPro" id="IPR051718">
    <property type="entry name" value="ARF_GTPase-activating"/>
</dbReference>
<dbReference type="PANTHER" id="PTHR45705">
    <property type="entry name" value="FI20236P1"/>
    <property type="match status" value="1"/>
</dbReference>
<dbReference type="SUPFAM" id="SSF57863">
    <property type="entry name" value="ArfGap/RecO-like zinc finger"/>
    <property type="match status" value="1"/>
</dbReference>
<dbReference type="PRINTS" id="PR00405">
    <property type="entry name" value="REVINTRACTNG"/>
</dbReference>
<feature type="region of interest" description="Disordered" evidence="2">
    <location>
        <begin position="236"/>
        <end position="295"/>
    </location>
</feature>
<dbReference type="CDD" id="cd08204">
    <property type="entry name" value="ArfGap"/>
    <property type="match status" value="1"/>
</dbReference>
<dbReference type="InterPro" id="IPR001164">
    <property type="entry name" value="ArfGAP_dom"/>
</dbReference>
<feature type="compositionally biased region" description="Low complexity" evidence="2">
    <location>
        <begin position="236"/>
        <end position="285"/>
    </location>
</feature>
<evidence type="ECO:0000313" key="5">
    <source>
        <dbReference type="Proteomes" id="UP001057375"/>
    </source>
</evidence>
<dbReference type="SMART" id="SM00105">
    <property type="entry name" value="ArfGap"/>
    <property type="match status" value="1"/>
</dbReference>
<keyword evidence="5" id="KW-1185">Reference proteome</keyword>
<evidence type="ECO:0000256" key="2">
    <source>
        <dbReference type="SAM" id="MobiDB-lite"/>
    </source>
</evidence>
<feature type="region of interest" description="Disordered" evidence="2">
    <location>
        <begin position="113"/>
        <end position="208"/>
    </location>
</feature>
<evidence type="ECO:0000256" key="1">
    <source>
        <dbReference type="PROSITE-ProRule" id="PRU00288"/>
    </source>
</evidence>
<dbReference type="PANTHER" id="PTHR45705:SF1">
    <property type="entry name" value="FI20236P1"/>
    <property type="match status" value="1"/>
</dbReference>
<accession>A0ABQ5JY86</accession>
<comment type="caution">
    <text evidence="4">The sequence shown here is derived from an EMBL/GenBank/DDBJ whole genome shotgun (WGS) entry which is preliminary data.</text>
</comment>
<evidence type="ECO:0000259" key="3">
    <source>
        <dbReference type="PROSITE" id="PS50115"/>
    </source>
</evidence>
<name>A0ABQ5JY86_9EUKA</name>
<dbReference type="InterPro" id="IPR037278">
    <property type="entry name" value="ARFGAP/RecO"/>
</dbReference>
<keyword evidence="1" id="KW-0862">Zinc</keyword>
<dbReference type="EMBL" id="BQXS01011800">
    <property type="protein sequence ID" value="GKT16896.1"/>
    <property type="molecule type" value="Genomic_DNA"/>
</dbReference>
<dbReference type="Proteomes" id="UP001057375">
    <property type="component" value="Unassembled WGS sequence"/>
</dbReference>
<proteinExistence type="predicted"/>
<organism evidence="4 5">
    <name type="scientific">Aduncisulcus paluster</name>
    <dbReference type="NCBI Taxonomy" id="2918883"/>
    <lineage>
        <taxon>Eukaryota</taxon>
        <taxon>Metamonada</taxon>
        <taxon>Carpediemonas-like organisms</taxon>
        <taxon>Aduncisulcus</taxon>
    </lineage>
</organism>
<protein>
    <recommendedName>
        <fullName evidence="3">Arf-GAP domain-containing protein</fullName>
    </recommendedName>
</protein>
<reference evidence="4" key="1">
    <citation type="submission" date="2022-03" db="EMBL/GenBank/DDBJ databases">
        <title>Draft genome sequence of Aduncisulcus paluster, a free-living microaerophilic Fornicata.</title>
        <authorList>
            <person name="Yuyama I."/>
            <person name="Kume K."/>
            <person name="Tamura T."/>
            <person name="Inagaki Y."/>
            <person name="Hashimoto T."/>
        </authorList>
    </citation>
    <scope>NUCLEOTIDE SEQUENCE</scope>
    <source>
        <strain evidence="4">NY0171</strain>
    </source>
</reference>